<dbReference type="AlphaFoldDB" id="A0A848M7V5"/>
<evidence type="ECO:0000313" key="3">
    <source>
        <dbReference type="Proteomes" id="UP000565468"/>
    </source>
</evidence>
<gene>
    <name evidence="2" type="ORF">HII30_11265</name>
</gene>
<dbReference type="Proteomes" id="UP000565468">
    <property type="component" value="Unassembled WGS sequence"/>
</dbReference>
<proteinExistence type="predicted"/>
<sequence length="347" mass="39864">MQCDNCTTLEPIEDQGYVYIRPGYAEVHQLFLDHGLSVQETSEGCTVAYEVLEEMLTLIKLLKDISPGIREELSFSVTGRETSLSRRKWLPLKQLEEQLKHLDVVNIIMEQQFTSFMQPIVDSRQNIVAYEFLLRPREDSAPFQPYQLFETARTTGLHSFLDRSARISAIETSALWLPRGIKRFVNFLPSSIYNPEYCLSHTFNTINRLSLDPSDFVFEVVETERVDNVNHLQSIFEVYRRNGIAVAMDDVGAGYSTLEQMVRLKPDYVKIDRSLIDRCDQNVEQQQQLAIIANTAREFGANVLAEGIERQEEFEFCRQIGIDLAQGYLFGKPAARPPMDYQNTLVV</sequence>
<dbReference type="PANTHER" id="PTHR33121:SF15">
    <property type="entry name" value="BLUE LIGHT- AND TEMPERATURE-REGULATED ANTIREPRESSOR BLUF"/>
    <property type="match status" value="1"/>
</dbReference>
<evidence type="ECO:0000259" key="1">
    <source>
        <dbReference type="PROSITE" id="PS50883"/>
    </source>
</evidence>
<accession>A0A848M7V5</accession>
<dbReference type="SUPFAM" id="SSF141868">
    <property type="entry name" value="EAL domain-like"/>
    <property type="match status" value="1"/>
</dbReference>
<dbReference type="EMBL" id="JABBPN010000009">
    <property type="protein sequence ID" value="NMO96349.1"/>
    <property type="molecule type" value="Genomic_DNA"/>
</dbReference>
<keyword evidence="3" id="KW-1185">Reference proteome</keyword>
<name>A0A848M7V5_PAELE</name>
<dbReference type="PROSITE" id="PS50883">
    <property type="entry name" value="EAL"/>
    <property type="match status" value="1"/>
</dbReference>
<dbReference type="InterPro" id="IPR050706">
    <property type="entry name" value="Cyclic-di-GMP_PDE-like"/>
</dbReference>
<protein>
    <submittedName>
        <fullName evidence="2">EAL domain-containing protein</fullName>
    </submittedName>
</protein>
<dbReference type="InterPro" id="IPR035919">
    <property type="entry name" value="EAL_sf"/>
</dbReference>
<dbReference type="CDD" id="cd01948">
    <property type="entry name" value="EAL"/>
    <property type="match status" value="1"/>
</dbReference>
<dbReference type="GO" id="GO:0071111">
    <property type="term" value="F:cyclic-guanylate-specific phosphodiesterase activity"/>
    <property type="evidence" value="ECO:0007669"/>
    <property type="project" value="InterPro"/>
</dbReference>
<dbReference type="SMART" id="SM00052">
    <property type="entry name" value="EAL"/>
    <property type="match status" value="1"/>
</dbReference>
<dbReference type="RefSeq" id="WP_169505131.1">
    <property type="nucleotide sequence ID" value="NZ_JABBPN010000009.1"/>
</dbReference>
<dbReference type="Pfam" id="PF00563">
    <property type="entry name" value="EAL"/>
    <property type="match status" value="1"/>
</dbReference>
<dbReference type="InterPro" id="IPR001633">
    <property type="entry name" value="EAL_dom"/>
</dbReference>
<organism evidence="2 3">
    <name type="scientific">Paenibacillus lemnae</name>
    <dbReference type="NCBI Taxonomy" id="1330551"/>
    <lineage>
        <taxon>Bacteria</taxon>
        <taxon>Bacillati</taxon>
        <taxon>Bacillota</taxon>
        <taxon>Bacilli</taxon>
        <taxon>Bacillales</taxon>
        <taxon>Paenibacillaceae</taxon>
        <taxon>Paenibacillus</taxon>
    </lineage>
</organism>
<comment type="caution">
    <text evidence="2">The sequence shown here is derived from an EMBL/GenBank/DDBJ whole genome shotgun (WGS) entry which is preliminary data.</text>
</comment>
<evidence type="ECO:0000313" key="2">
    <source>
        <dbReference type="EMBL" id="NMO96349.1"/>
    </source>
</evidence>
<dbReference type="PANTHER" id="PTHR33121">
    <property type="entry name" value="CYCLIC DI-GMP PHOSPHODIESTERASE PDEF"/>
    <property type="match status" value="1"/>
</dbReference>
<feature type="domain" description="EAL" evidence="1">
    <location>
        <begin position="97"/>
        <end position="347"/>
    </location>
</feature>
<dbReference type="Gene3D" id="3.20.20.450">
    <property type="entry name" value="EAL domain"/>
    <property type="match status" value="1"/>
</dbReference>
<reference evidence="2 3" key="1">
    <citation type="submission" date="2020-04" db="EMBL/GenBank/DDBJ databases">
        <title>Paenibacillus algicola sp. nov., a novel marine bacterium producing alginate lyase.</title>
        <authorList>
            <person name="Huang H."/>
        </authorList>
    </citation>
    <scope>NUCLEOTIDE SEQUENCE [LARGE SCALE GENOMIC DNA]</scope>
    <source>
        <strain evidence="2 3">L7-75</strain>
    </source>
</reference>